<keyword evidence="2" id="KW-1185">Reference proteome</keyword>
<accession>A0ABX7B0R9</accession>
<evidence type="ECO:0000313" key="2">
    <source>
        <dbReference type="Proteomes" id="UP000596049"/>
    </source>
</evidence>
<proteinExistence type="predicted"/>
<reference evidence="1 2" key="1">
    <citation type="submission" date="2020-01" db="EMBL/GenBank/DDBJ databases">
        <authorList>
            <person name="Liu G."/>
            <person name="Liu B."/>
        </authorList>
    </citation>
    <scope>NUCLEOTIDE SEQUENCE [LARGE SCALE GENOMIC DNA]</scope>
    <source>
        <strain evidence="1 2">FJAT-51161</strain>
    </source>
</reference>
<protein>
    <submittedName>
        <fullName evidence="1">Uncharacterized protein</fullName>
    </submittedName>
</protein>
<organism evidence="1 2">
    <name type="scientific">Lysinibacillus agricola</name>
    <dbReference type="NCBI Taxonomy" id="2590012"/>
    <lineage>
        <taxon>Bacteria</taxon>
        <taxon>Bacillati</taxon>
        <taxon>Bacillota</taxon>
        <taxon>Bacilli</taxon>
        <taxon>Bacillales</taxon>
        <taxon>Bacillaceae</taxon>
        <taxon>Lysinibacillus</taxon>
    </lineage>
</organism>
<gene>
    <name evidence="1" type="ORF">FJQ98_12090</name>
</gene>
<name>A0ABX7B0R9_9BACI</name>
<evidence type="ECO:0000313" key="1">
    <source>
        <dbReference type="EMBL" id="QQP14673.1"/>
    </source>
</evidence>
<dbReference type="EMBL" id="CP067341">
    <property type="protein sequence ID" value="QQP14673.1"/>
    <property type="molecule type" value="Genomic_DNA"/>
</dbReference>
<sequence length="192" mass="21380">MRLDMSLSKKEIRTSFELDLLNKAQSMELTKPPGPWEHETIIPASGVFACGWDQDEKVVLISGSGYSITEPITGTRIHRDDDVNTTYDSISEDNLFFTIPFTKEKIMIFGFEAGDGIHGTNDGWHVEVIYPWWPRATVVIDNVFKANHQYLKDATAIDLDRLDGSIKCGFSPPGNHLMIMGSGGALICSRTV</sequence>
<dbReference type="Proteomes" id="UP000596049">
    <property type="component" value="Chromosome"/>
</dbReference>